<feature type="transmembrane region" description="Helical" evidence="7">
    <location>
        <begin position="159"/>
        <end position="176"/>
    </location>
</feature>
<protein>
    <recommendedName>
        <fullName evidence="8">Rhodopsin domain-containing protein</fullName>
    </recommendedName>
</protein>
<dbReference type="EMBL" id="BLKC01000002">
    <property type="protein sequence ID" value="GFF22946.1"/>
    <property type="molecule type" value="Genomic_DNA"/>
</dbReference>
<comment type="caution">
    <text evidence="9">The sequence shown here is derived from an EMBL/GenBank/DDBJ whole genome shotgun (WGS) entry which is preliminary data.</text>
</comment>
<organism evidence="9 10">
    <name type="scientific">Aspergillus udagawae</name>
    <dbReference type="NCBI Taxonomy" id="91492"/>
    <lineage>
        <taxon>Eukaryota</taxon>
        <taxon>Fungi</taxon>
        <taxon>Dikarya</taxon>
        <taxon>Ascomycota</taxon>
        <taxon>Pezizomycotina</taxon>
        <taxon>Eurotiomycetes</taxon>
        <taxon>Eurotiomycetidae</taxon>
        <taxon>Eurotiales</taxon>
        <taxon>Aspergillaceae</taxon>
        <taxon>Aspergillus</taxon>
        <taxon>Aspergillus subgen. Fumigati</taxon>
    </lineage>
</organism>
<keyword evidence="2 7" id="KW-0812">Transmembrane</keyword>
<dbReference type="GO" id="GO:0016020">
    <property type="term" value="C:membrane"/>
    <property type="evidence" value="ECO:0007669"/>
    <property type="project" value="UniProtKB-SubCell"/>
</dbReference>
<dbReference type="Proteomes" id="UP000465221">
    <property type="component" value="Unassembled WGS sequence"/>
</dbReference>
<accession>A0A8H3N6S1</accession>
<dbReference type="InterPro" id="IPR052337">
    <property type="entry name" value="SAT4-like"/>
</dbReference>
<evidence type="ECO:0000313" key="9">
    <source>
        <dbReference type="EMBL" id="GFF22946.1"/>
    </source>
</evidence>
<feature type="transmembrane region" description="Helical" evidence="7">
    <location>
        <begin position="12"/>
        <end position="29"/>
    </location>
</feature>
<gene>
    <name evidence="9" type="ORF">IFM46972_00511</name>
</gene>
<proteinExistence type="inferred from homology"/>
<dbReference type="PANTHER" id="PTHR33048:SF93">
    <property type="entry name" value="INTEGRAL MEMBRANE PROTEIN"/>
    <property type="match status" value="1"/>
</dbReference>
<evidence type="ECO:0000256" key="2">
    <source>
        <dbReference type="ARBA" id="ARBA00022692"/>
    </source>
</evidence>
<dbReference type="Pfam" id="PF20684">
    <property type="entry name" value="Fung_rhodopsin"/>
    <property type="match status" value="2"/>
</dbReference>
<feature type="transmembrane region" description="Helical" evidence="7">
    <location>
        <begin position="257"/>
        <end position="280"/>
    </location>
</feature>
<keyword evidence="3 7" id="KW-1133">Transmembrane helix</keyword>
<feature type="domain" description="Rhodopsin" evidence="8">
    <location>
        <begin position="26"/>
        <end position="168"/>
    </location>
</feature>
<reference evidence="9 10" key="1">
    <citation type="submission" date="2020-01" db="EMBL/GenBank/DDBJ databases">
        <title>Draft genome sequence of Aspergillus udagawae IFM 46972.</title>
        <authorList>
            <person name="Takahashi H."/>
            <person name="Yaguchi T."/>
        </authorList>
    </citation>
    <scope>NUCLEOTIDE SEQUENCE [LARGE SCALE GENOMIC DNA]</scope>
    <source>
        <strain evidence="9 10">IFM 46972</strain>
    </source>
</reference>
<evidence type="ECO:0000256" key="5">
    <source>
        <dbReference type="ARBA" id="ARBA00038359"/>
    </source>
</evidence>
<comment type="similarity">
    <text evidence="5">Belongs to the SAT4 family.</text>
</comment>
<dbReference type="PANTHER" id="PTHR33048">
    <property type="entry name" value="PTH11-LIKE INTEGRAL MEMBRANE PROTEIN (AFU_ORTHOLOGUE AFUA_5G11245)"/>
    <property type="match status" value="1"/>
</dbReference>
<feature type="region of interest" description="Disordered" evidence="6">
    <location>
        <begin position="293"/>
        <end position="346"/>
    </location>
</feature>
<feature type="transmembrane region" description="Helical" evidence="7">
    <location>
        <begin position="119"/>
        <end position="139"/>
    </location>
</feature>
<feature type="transmembrane region" description="Helical" evidence="7">
    <location>
        <begin position="188"/>
        <end position="206"/>
    </location>
</feature>
<evidence type="ECO:0000256" key="3">
    <source>
        <dbReference type="ARBA" id="ARBA00022989"/>
    </source>
</evidence>
<evidence type="ECO:0000256" key="1">
    <source>
        <dbReference type="ARBA" id="ARBA00004141"/>
    </source>
</evidence>
<evidence type="ECO:0000256" key="7">
    <source>
        <dbReference type="SAM" id="Phobius"/>
    </source>
</evidence>
<dbReference type="AlphaFoldDB" id="A0A8H3N6S1"/>
<feature type="transmembrane region" description="Helical" evidence="7">
    <location>
        <begin position="92"/>
        <end position="113"/>
    </location>
</feature>
<feature type="compositionally biased region" description="Basic and acidic residues" evidence="6">
    <location>
        <begin position="293"/>
        <end position="302"/>
    </location>
</feature>
<evidence type="ECO:0000256" key="6">
    <source>
        <dbReference type="SAM" id="MobiDB-lite"/>
    </source>
</evidence>
<name>A0A8H3N6S1_9EURO</name>
<sequence length="386" mass="42983">MALDKGPKAIAVMWAMTLLSFIFVPLRLYTRTFIIKALGMDDHVYNLAWVFLLLYTVFLTISNQHGFGHPIKTLSLDEAVQAIYLEMIGQTFAVLGMAIAKLSVGIFLLRLVVKTWHRVSIWVSMVSLSIVSVLTAIMFWTQRLPSKSIYDPRVPGRTVVNIVPFSVLLGCKSFIYLGENAARLELTNLAWCAAVDFYFAILPWIFIWNLNMKQKEKLIIAISLSLGFIAGICGVIRTIDLGGLASANYTESTVDLVIWSAVEMAATLICVGIPTVRPLYRHIVHGSRFKESNEGYKKHDESGESNPVINMKPLGKKPRKGDLDTTTSTILGDTEFDTPRGETSSYVQHVRETDEERLVGSPGGPYGHSIQVQEEVTVERTSMMSS</sequence>
<comment type="subcellular location">
    <subcellularLocation>
        <location evidence="1">Membrane</location>
        <topology evidence="1">Multi-pass membrane protein</topology>
    </subcellularLocation>
</comment>
<feature type="transmembrane region" description="Helical" evidence="7">
    <location>
        <begin position="44"/>
        <end position="62"/>
    </location>
</feature>
<dbReference type="InterPro" id="IPR049326">
    <property type="entry name" value="Rhodopsin_dom_fungi"/>
</dbReference>
<evidence type="ECO:0000256" key="4">
    <source>
        <dbReference type="ARBA" id="ARBA00023136"/>
    </source>
</evidence>
<feature type="transmembrane region" description="Helical" evidence="7">
    <location>
        <begin position="218"/>
        <end position="237"/>
    </location>
</feature>
<feature type="domain" description="Rhodopsin" evidence="8">
    <location>
        <begin position="187"/>
        <end position="281"/>
    </location>
</feature>
<keyword evidence="4 7" id="KW-0472">Membrane</keyword>
<evidence type="ECO:0000313" key="10">
    <source>
        <dbReference type="Proteomes" id="UP000465221"/>
    </source>
</evidence>
<evidence type="ECO:0000259" key="8">
    <source>
        <dbReference type="Pfam" id="PF20684"/>
    </source>
</evidence>